<dbReference type="PRINTS" id="PR01713">
    <property type="entry name" value="NUCEPIMERASE"/>
</dbReference>
<dbReference type="Gene3D" id="3.40.50.720">
    <property type="entry name" value="NAD(P)-binding Rossmann-like Domain"/>
    <property type="match status" value="1"/>
</dbReference>
<name>A0A5E4LWU1_9ARCH</name>
<dbReference type="EC" id="5.1.3.20" evidence="3"/>
<dbReference type="Pfam" id="PF01370">
    <property type="entry name" value="Epimerase"/>
    <property type="match status" value="1"/>
</dbReference>
<feature type="domain" description="NAD-dependent epimerase/dehydratase" evidence="2">
    <location>
        <begin position="3"/>
        <end position="231"/>
    </location>
</feature>
<dbReference type="PANTHER" id="PTHR43725:SF53">
    <property type="entry name" value="UDP-ARABINOSE 4-EPIMERASE 1"/>
    <property type="match status" value="1"/>
</dbReference>
<keyword evidence="3" id="KW-0413">Isomerase</keyword>
<protein>
    <submittedName>
        <fullName evidence="3">ADP-L-glycero-D-manno-heptose-6-epimerase</fullName>
        <ecNumber evidence="3">5.1.3.20</ecNumber>
    </submittedName>
</protein>
<sequence>MKILVTGALGFIGSHLTERLVRDGHEVVALDNMHTGNEANVAAVKNKIKILKMNSGDISKLEEKFDTIYHQGIYSSSPMYKENPHFTAKVIDEWISILEYTRKNNNKLIFASSSSLYNGNKPPHREDMEIKITDFYTEARYTMERLAILYHDLYGIKSIGLRYFSVYGPHEKSKGKYANLVSQFLWEMQAGHQPLLLGDGTQSRDFTYVDDVVEANLLALKYSKFGIFNVGTGKNVNLNQVVNLLNKKLGTNIQPKYEPNKIKNYVPHTLADTSKTKAELGFSAKTNLEKGIDLICR</sequence>
<accession>A0A5E4LWU1</accession>
<dbReference type="SUPFAM" id="SSF51735">
    <property type="entry name" value="NAD(P)-binding Rossmann-fold domains"/>
    <property type="match status" value="1"/>
</dbReference>
<organism evidence="3 4">
    <name type="scientific">Candidatus Bilamarchaeum dharawalense</name>
    <dbReference type="NCBI Taxonomy" id="2885759"/>
    <lineage>
        <taxon>Archaea</taxon>
        <taxon>Candidatus Micrarchaeota</taxon>
        <taxon>Candidatus Micrarchaeia</taxon>
        <taxon>Candidatus Anstonellales</taxon>
        <taxon>Candidatus Bilamarchaeaceae</taxon>
        <taxon>Candidatus Bilamarchaeum</taxon>
    </lineage>
</organism>
<evidence type="ECO:0000259" key="2">
    <source>
        <dbReference type="Pfam" id="PF01370"/>
    </source>
</evidence>
<dbReference type="AlphaFoldDB" id="A0A5E4LWU1"/>
<dbReference type="InterPro" id="IPR036291">
    <property type="entry name" value="NAD(P)-bd_dom_sf"/>
</dbReference>
<dbReference type="GO" id="GO:0008712">
    <property type="term" value="F:ADP-glyceromanno-heptose 6-epimerase activity"/>
    <property type="evidence" value="ECO:0007669"/>
    <property type="project" value="UniProtKB-EC"/>
</dbReference>
<dbReference type="Proteomes" id="UP000789941">
    <property type="component" value="Unassembled WGS sequence"/>
</dbReference>
<dbReference type="EMBL" id="CABMJJ010000009">
    <property type="protein sequence ID" value="VVC04512.1"/>
    <property type="molecule type" value="Genomic_DNA"/>
</dbReference>
<proteinExistence type="inferred from homology"/>
<dbReference type="Gene3D" id="3.90.25.10">
    <property type="entry name" value="UDP-galactose 4-epimerase, domain 1"/>
    <property type="match status" value="1"/>
</dbReference>
<gene>
    <name evidence="3" type="primary">hldD</name>
    <name evidence="3" type="ORF">LFW2832_01001</name>
</gene>
<reference evidence="3 4" key="1">
    <citation type="submission" date="2019-08" db="EMBL/GenBank/DDBJ databases">
        <authorList>
            <person name="Vazquez-Campos X."/>
        </authorList>
    </citation>
    <scope>NUCLEOTIDE SEQUENCE [LARGE SCALE GENOMIC DNA]</scope>
    <source>
        <strain evidence="3">LFW-283_2</strain>
    </source>
</reference>
<dbReference type="InterPro" id="IPR001509">
    <property type="entry name" value="Epimerase_deHydtase"/>
</dbReference>
<comment type="similarity">
    <text evidence="1">Belongs to the NAD(P)-dependent epimerase/dehydratase family.</text>
</comment>
<comment type="caution">
    <text evidence="3">The sequence shown here is derived from an EMBL/GenBank/DDBJ whole genome shotgun (WGS) entry which is preliminary data.</text>
</comment>
<evidence type="ECO:0000256" key="1">
    <source>
        <dbReference type="ARBA" id="ARBA00007637"/>
    </source>
</evidence>
<evidence type="ECO:0000313" key="3">
    <source>
        <dbReference type="EMBL" id="VVC04512.1"/>
    </source>
</evidence>
<evidence type="ECO:0000313" key="4">
    <source>
        <dbReference type="Proteomes" id="UP000789941"/>
    </source>
</evidence>
<dbReference type="PANTHER" id="PTHR43725">
    <property type="entry name" value="UDP-GLUCOSE 4-EPIMERASE"/>
    <property type="match status" value="1"/>
</dbReference>